<keyword evidence="6" id="KW-0963">Cytoplasm</keyword>
<feature type="domain" description="N-acetyltransferase" evidence="13">
    <location>
        <begin position="187"/>
        <end position="335"/>
    </location>
</feature>
<evidence type="ECO:0000259" key="13">
    <source>
        <dbReference type="PROSITE" id="PS51186"/>
    </source>
</evidence>
<feature type="compositionally biased region" description="Basic residues" evidence="12">
    <location>
        <begin position="1"/>
        <end position="16"/>
    </location>
</feature>
<evidence type="ECO:0000256" key="1">
    <source>
        <dbReference type="ARBA" id="ARBA00004123"/>
    </source>
</evidence>
<evidence type="ECO:0000313" key="14">
    <source>
        <dbReference type="EMBL" id="KAJ4400029.1"/>
    </source>
</evidence>
<evidence type="ECO:0000256" key="10">
    <source>
        <dbReference type="ARBA" id="ARBA00047821"/>
    </source>
</evidence>
<evidence type="ECO:0000256" key="5">
    <source>
        <dbReference type="ARBA" id="ARBA00015043"/>
    </source>
</evidence>
<accession>A0A9W8Z8E2</accession>
<reference evidence="14" key="1">
    <citation type="submission" date="2022-10" db="EMBL/GenBank/DDBJ databases">
        <title>Tapping the CABI collections for fungal endophytes: first genome assemblies for Collariella, Neodidymelliopsis, Ascochyta clinopodiicola, Didymella pomorum, Didymosphaeria variabile, Neocosmospora piperis and Neocucurbitaria cava.</title>
        <authorList>
            <person name="Hill R."/>
        </authorList>
    </citation>
    <scope>NUCLEOTIDE SEQUENCE</scope>
    <source>
        <strain evidence="14">IMI 355091</strain>
    </source>
</reference>
<comment type="catalytic activity">
    <reaction evidence="10">
        <text>N-terminal L-seryl-[histone H2A] + acetyl-CoA = N-terminal N(alpha)-acetyl-L-seryl-[histone H2A] + CoA + H(+)</text>
        <dbReference type="Rhea" id="RHEA:50600"/>
        <dbReference type="Rhea" id="RHEA-COMP:12742"/>
        <dbReference type="Rhea" id="RHEA-COMP:12744"/>
        <dbReference type="ChEBI" id="CHEBI:15378"/>
        <dbReference type="ChEBI" id="CHEBI:57287"/>
        <dbReference type="ChEBI" id="CHEBI:57288"/>
        <dbReference type="ChEBI" id="CHEBI:64738"/>
        <dbReference type="ChEBI" id="CHEBI:83690"/>
        <dbReference type="EC" id="2.3.1.257"/>
    </reaction>
</comment>
<dbReference type="InterPro" id="IPR039949">
    <property type="entry name" value="NAA40"/>
</dbReference>
<dbReference type="GO" id="GO:0005737">
    <property type="term" value="C:cytoplasm"/>
    <property type="evidence" value="ECO:0007669"/>
    <property type="project" value="UniProtKB-SubCell"/>
</dbReference>
<sequence length="335" mass="37856">MTSRGKTHTLLLKRRRSPTDAEAGPAEPQDARKLSKLDSTASTLANNLPMSSQKKPSIQEPPRPSSASVNGAENNADSHSLHIERLQSAQTLQERSSSSSESLLPASNIADDTPLEQRTAFLEAHNAPEELNSYTFQTFVDLQFYRALRFELKRSTKMSNSELAACFDLISKTSEQDYRSSSRGWDPDYKLEEMSDREMMYFLVRQAEGYIGVDSVSDSDASAHHAGAILGFMSFKLEPEDEELNLMRPVLYLYEIHLDDRLRGQSLGGTMINWAISQARLVRISKMMLTVFTVNENARRLYDREGFTKDGISPEDRVTRRKVIKADYIIMSKEL</sequence>
<dbReference type="EC" id="2.3.1.257" evidence="4"/>
<dbReference type="InterPro" id="IPR016181">
    <property type="entry name" value="Acyl_CoA_acyltransferase"/>
</dbReference>
<dbReference type="OrthoDB" id="424551at2759"/>
<dbReference type="InterPro" id="IPR000182">
    <property type="entry name" value="GNAT_dom"/>
</dbReference>
<dbReference type="GO" id="GO:0005634">
    <property type="term" value="C:nucleus"/>
    <property type="evidence" value="ECO:0007669"/>
    <property type="project" value="UniProtKB-SubCell"/>
</dbReference>
<evidence type="ECO:0000256" key="8">
    <source>
        <dbReference type="ARBA" id="ARBA00023242"/>
    </source>
</evidence>
<feature type="compositionally biased region" description="Low complexity" evidence="12">
    <location>
        <begin position="88"/>
        <end position="107"/>
    </location>
</feature>
<evidence type="ECO:0000256" key="4">
    <source>
        <dbReference type="ARBA" id="ARBA00012950"/>
    </source>
</evidence>
<keyword evidence="7" id="KW-0808">Transferase</keyword>
<dbReference type="AlphaFoldDB" id="A0A9W8Z8E2"/>
<gene>
    <name evidence="14" type="ORF">N0V91_009004</name>
</gene>
<dbReference type="GO" id="GO:0010485">
    <property type="term" value="F:histone H4 acetyltransferase activity"/>
    <property type="evidence" value="ECO:0007669"/>
    <property type="project" value="InterPro"/>
</dbReference>
<feature type="compositionally biased region" description="Polar residues" evidence="12">
    <location>
        <begin position="37"/>
        <end position="56"/>
    </location>
</feature>
<dbReference type="PANTHER" id="PTHR20531:SF1">
    <property type="entry name" value="N-ALPHA-ACETYLTRANSFERASE 40"/>
    <property type="match status" value="1"/>
</dbReference>
<dbReference type="GO" id="GO:1990189">
    <property type="term" value="F:protein N-terminal-serine acetyltransferase activity"/>
    <property type="evidence" value="ECO:0007669"/>
    <property type="project" value="UniProtKB-EC"/>
</dbReference>
<evidence type="ECO:0000313" key="15">
    <source>
        <dbReference type="Proteomes" id="UP001140510"/>
    </source>
</evidence>
<evidence type="ECO:0000256" key="9">
    <source>
        <dbReference type="ARBA" id="ARBA00023315"/>
    </source>
</evidence>
<dbReference type="EMBL" id="JAPEVA010000096">
    <property type="protein sequence ID" value="KAJ4400029.1"/>
    <property type="molecule type" value="Genomic_DNA"/>
</dbReference>
<organism evidence="14 15">
    <name type="scientific">Didymella pomorum</name>
    <dbReference type="NCBI Taxonomy" id="749634"/>
    <lineage>
        <taxon>Eukaryota</taxon>
        <taxon>Fungi</taxon>
        <taxon>Dikarya</taxon>
        <taxon>Ascomycota</taxon>
        <taxon>Pezizomycotina</taxon>
        <taxon>Dothideomycetes</taxon>
        <taxon>Pleosporomycetidae</taxon>
        <taxon>Pleosporales</taxon>
        <taxon>Pleosporineae</taxon>
        <taxon>Didymellaceae</taxon>
        <taxon>Didymella</taxon>
    </lineage>
</organism>
<evidence type="ECO:0000256" key="2">
    <source>
        <dbReference type="ARBA" id="ARBA00004496"/>
    </source>
</evidence>
<evidence type="ECO:0000256" key="3">
    <source>
        <dbReference type="ARBA" id="ARBA00008870"/>
    </source>
</evidence>
<dbReference type="SUPFAM" id="SSF55729">
    <property type="entry name" value="Acyl-CoA N-acyltransferases (Nat)"/>
    <property type="match status" value="1"/>
</dbReference>
<evidence type="ECO:0000256" key="7">
    <source>
        <dbReference type="ARBA" id="ARBA00022679"/>
    </source>
</evidence>
<dbReference type="PANTHER" id="PTHR20531">
    <property type="entry name" value="N-ALPHA-ACETYLTRANSFERASE 40"/>
    <property type="match status" value="1"/>
</dbReference>
<dbReference type="Pfam" id="PF00583">
    <property type="entry name" value="Acetyltransf_1"/>
    <property type="match status" value="1"/>
</dbReference>
<keyword evidence="8" id="KW-0539">Nucleus</keyword>
<keyword evidence="9" id="KW-0012">Acyltransferase</keyword>
<dbReference type="Proteomes" id="UP001140510">
    <property type="component" value="Unassembled WGS sequence"/>
</dbReference>
<feature type="region of interest" description="Disordered" evidence="12">
    <location>
        <begin position="1"/>
        <end position="76"/>
    </location>
</feature>
<feature type="region of interest" description="Disordered" evidence="12">
    <location>
        <begin position="88"/>
        <end position="108"/>
    </location>
</feature>
<dbReference type="PROSITE" id="PS51186">
    <property type="entry name" value="GNAT"/>
    <property type="match status" value="1"/>
</dbReference>
<dbReference type="Gene3D" id="3.40.630.30">
    <property type="match status" value="1"/>
</dbReference>
<proteinExistence type="inferred from homology"/>
<evidence type="ECO:0000256" key="12">
    <source>
        <dbReference type="SAM" id="MobiDB-lite"/>
    </source>
</evidence>
<dbReference type="GO" id="GO:0043998">
    <property type="term" value="F:histone H2A acetyltransferase activity"/>
    <property type="evidence" value="ECO:0007669"/>
    <property type="project" value="InterPro"/>
</dbReference>
<evidence type="ECO:0000256" key="6">
    <source>
        <dbReference type="ARBA" id="ARBA00022490"/>
    </source>
</evidence>
<comment type="caution">
    <text evidence="14">The sequence shown here is derived from an EMBL/GenBank/DDBJ whole genome shotgun (WGS) entry which is preliminary data.</text>
</comment>
<protein>
    <recommendedName>
        <fullName evidence="5">N-alpha-acetyltransferase 40</fullName>
        <ecNumber evidence="4">2.3.1.257</ecNumber>
    </recommendedName>
</protein>
<name>A0A9W8Z8E2_9PLEO</name>
<comment type="subcellular location">
    <subcellularLocation>
        <location evidence="2">Cytoplasm</location>
    </subcellularLocation>
    <subcellularLocation>
        <location evidence="1">Nucleus</location>
    </subcellularLocation>
</comment>
<comment type="catalytic activity">
    <reaction evidence="11">
        <text>N-terminal L-seryl-[histone H4] + acetyl-CoA = N-terminal N(alpha)-acetyl-L-seryl-[histone H4] + CoA + H(+)</text>
        <dbReference type="Rhea" id="RHEA:50596"/>
        <dbReference type="Rhea" id="RHEA-COMP:12740"/>
        <dbReference type="Rhea" id="RHEA-COMP:12743"/>
        <dbReference type="ChEBI" id="CHEBI:15378"/>
        <dbReference type="ChEBI" id="CHEBI:57287"/>
        <dbReference type="ChEBI" id="CHEBI:57288"/>
        <dbReference type="ChEBI" id="CHEBI:64738"/>
        <dbReference type="ChEBI" id="CHEBI:83690"/>
        <dbReference type="EC" id="2.3.1.257"/>
    </reaction>
</comment>
<comment type="similarity">
    <text evidence="3">Belongs to the acetyltransferase family. NAA40 subfamily.</text>
</comment>
<keyword evidence="15" id="KW-1185">Reference proteome</keyword>
<feature type="compositionally biased region" description="Polar residues" evidence="12">
    <location>
        <begin position="65"/>
        <end position="76"/>
    </location>
</feature>
<evidence type="ECO:0000256" key="11">
    <source>
        <dbReference type="ARBA" id="ARBA00049524"/>
    </source>
</evidence>